<evidence type="ECO:0000256" key="3">
    <source>
        <dbReference type="ARBA" id="ARBA00022989"/>
    </source>
</evidence>
<evidence type="ECO:0000256" key="5">
    <source>
        <dbReference type="SAM" id="MobiDB-lite"/>
    </source>
</evidence>
<feature type="transmembrane region" description="Helical" evidence="6">
    <location>
        <begin position="60"/>
        <end position="85"/>
    </location>
</feature>
<evidence type="ECO:0000256" key="4">
    <source>
        <dbReference type="ARBA" id="ARBA00023136"/>
    </source>
</evidence>
<keyword evidence="4 6" id="KW-0472">Membrane</keyword>
<dbReference type="SUPFAM" id="SSF103473">
    <property type="entry name" value="MFS general substrate transporter"/>
    <property type="match status" value="1"/>
</dbReference>
<dbReference type="PANTHER" id="PTHR23528">
    <property type="match status" value="1"/>
</dbReference>
<feature type="region of interest" description="Disordered" evidence="5">
    <location>
        <begin position="28"/>
        <end position="53"/>
    </location>
</feature>
<evidence type="ECO:0000256" key="1">
    <source>
        <dbReference type="ARBA" id="ARBA00004651"/>
    </source>
</evidence>
<dbReference type="Gene3D" id="1.20.1250.20">
    <property type="entry name" value="MFS general substrate transporter like domains"/>
    <property type="match status" value="1"/>
</dbReference>
<evidence type="ECO:0000256" key="6">
    <source>
        <dbReference type="SAM" id="Phobius"/>
    </source>
</evidence>
<proteinExistence type="predicted"/>
<evidence type="ECO:0000313" key="8">
    <source>
        <dbReference type="EMBL" id="GAA1835028.1"/>
    </source>
</evidence>
<comment type="caution">
    <text evidence="8">The sequence shown here is derived from an EMBL/GenBank/DDBJ whole genome shotgun (WGS) entry which is preliminary data.</text>
</comment>
<feature type="domain" description="Major facilitator superfamily (MFS) profile" evidence="7">
    <location>
        <begin position="60"/>
        <end position="462"/>
    </location>
</feature>
<feature type="transmembrane region" description="Helical" evidence="6">
    <location>
        <begin position="97"/>
        <end position="119"/>
    </location>
</feature>
<dbReference type="Pfam" id="PF07690">
    <property type="entry name" value="MFS_1"/>
    <property type="match status" value="1"/>
</dbReference>
<accession>A0ABN2MR60</accession>
<dbReference type="InterPro" id="IPR036259">
    <property type="entry name" value="MFS_trans_sf"/>
</dbReference>
<dbReference type="CDD" id="cd06174">
    <property type="entry name" value="MFS"/>
    <property type="match status" value="1"/>
</dbReference>
<dbReference type="Proteomes" id="UP001501746">
    <property type="component" value="Unassembled WGS sequence"/>
</dbReference>
<feature type="transmembrane region" description="Helical" evidence="6">
    <location>
        <begin position="414"/>
        <end position="432"/>
    </location>
</feature>
<feature type="transmembrane region" description="Helical" evidence="6">
    <location>
        <begin position="156"/>
        <end position="178"/>
    </location>
</feature>
<keyword evidence="2 6" id="KW-0812">Transmembrane</keyword>
<dbReference type="InterPro" id="IPR011701">
    <property type="entry name" value="MFS"/>
</dbReference>
<sequence length="462" mass="48493">MVTKNVPDAEQLSAAGITANTPVGIAPASDLDAATRDSSGGAGRAPGATSEPTQPMSRGYILWLMLASFGASMAMMVPLSYGIAVRITELAPGHEEVLGYITGTAQVAYLLISPLVGIWSDRTRSRFGRRAPFLFLGTAIGLVGLVIIGLAPELLIVGAGWILGMVGWSIAGAALQTLQADKLPEQQRGRVSALTGLMTQIAPVLGIGVAYAVSSSTFLVFLVPGVIGAVLIVLFPLVKPEGSSKGLAPSTEVTAKSVFMSYGFSIRKYPDFAWNWLGRFVFFVGLYFNTTFGTFFYAQRLDMPVREVAGVVATVGMVGVLAATIGALVGGFLSDKLQRRRLFVMIAAVLFVGGAVLEATAWSLPQIIAGAVTMQLSIAVFATVDQAIVFAIIPERNEAGRYMAVIQFAQKIPSAIAPMLAGLVITIGAIGGEKNYTLLYLAGGVFALIGGLIILLKVKSIR</sequence>
<dbReference type="PROSITE" id="PS50850">
    <property type="entry name" value="MFS"/>
    <property type="match status" value="1"/>
</dbReference>
<feature type="transmembrane region" description="Helical" evidence="6">
    <location>
        <begin position="438"/>
        <end position="456"/>
    </location>
</feature>
<protein>
    <submittedName>
        <fullName evidence="8">MFS transporter</fullName>
    </submittedName>
</protein>
<keyword evidence="3 6" id="KW-1133">Transmembrane helix</keyword>
<dbReference type="InterPro" id="IPR020846">
    <property type="entry name" value="MFS_dom"/>
</dbReference>
<comment type="subcellular location">
    <subcellularLocation>
        <location evidence="1">Cell membrane</location>
        <topology evidence="1">Multi-pass membrane protein</topology>
    </subcellularLocation>
</comment>
<evidence type="ECO:0000313" key="9">
    <source>
        <dbReference type="Proteomes" id="UP001501746"/>
    </source>
</evidence>
<feature type="transmembrane region" description="Helical" evidence="6">
    <location>
        <begin position="367"/>
        <end position="393"/>
    </location>
</feature>
<keyword evidence="9" id="KW-1185">Reference proteome</keyword>
<dbReference type="PANTHER" id="PTHR23528:SF1">
    <property type="entry name" value="MAJOR FACILITATOR SUPERFAMILY (MFS) PROFILE DOMAIN-CONTAINING PROTEIN"/>
    <property type="match status" value="1"/>
</dbReference>
<feature type="transmembrane region" description="Helical" evidence="6">
    <location>
        <begin position="276"/>
        <end position="297"/>
    </location>
</feature>
<reference evidence="8 9" key="1">
    <citation type="journal article" date="2019" name="Int. J. Syst. Evol. Microbiol.">
        <title>The Global Catalogue of Microorganisms (GCM) 10K type strain sequencing project: providing services to taxonomists for standard genome sequencing and annotation.</title>
        <authorList>
            <consortium name="The Broad Institute Genomics Platform"/>
            <consortium name="The Broad Institute Genome Sequencing Center for Infectious Disease"/>
            <person name="Wu L."/>
            <person name="Ma J."/>
        </authorList>
    </citation>
    <scope>NUCLEOTIDE SEQUENCE [LARGE SCALE GENOMIC DNA]</scope>
    <source>
        <strain evidence="8 9">JCM 14323</strain>
    </source>
</reference>
<dbReference type="EMBL" id="BAAANK010000005">
    <property type="protein sequence ID" value="GAA1835028.1"/>
    <property type="molecule type" value="Genomic_DNA"/>
</dbReference>
<organism evidence="8 9">
    <name type="scientific">Agromyces salentinus</name>
    <dbReference type="NCBI Taxonomy" id="269421"/>
    <lineage>
        <taxon>Bacteria</taxon>
        <taxon>Bacillati</taxon>
        <taxon>Actinomycetota</taxon>
        <taxon>Actinomycetes</taxon>
        <taxon>Micrococcales</taxon>
        <taxon>Microbacteriaceae</taxon>
        <taxon>Agromyces</taxon>
    </lineage>
</organism>
<feature type="transmembrane region" description="Helical" evidence="6">
    <location>
        <begin position="309"/>
        <end position="330"/>
    </location>
</feature>
<evidence type="ECO:0000259" key="7">
    <source>
        <dbReference type="PROSITE" id="PS50850"/>
    </source>
</evidence>
<feature type="transmembrane region" description="Helical" evidence="6">
    <location>
        <begin position="190"/>
        <end position="212"/>
    </location>
</feature>
<feature type="transmembrane region" description="Helical" evidence="6">
    <location>
        <begin position="218"/>
        <end position="238"/>
    </location>
</feature>
<feature type="transmembrane region" description="Helical" evidence="6">
    <location>
        <begin position="131"/>
        <end position="150"/>
    </location>
</feature>
<evidence type="ECO:0000256" key="2">
    <source>
        <dbReference type="ARBA" id="ARBA00022692"/>
    </source>
</evidence>
<gene>
    <name evidence="8" type="ORF">GCM10009750_19260</name>
</gene>
<dbReference type="RefSeq" id="WP_157426272.1">
    <property type="nucleotide sequence ID" value="NZ_BAAANK010000005.1"/>
</dbReference>
<name>A0ABN2MR60_9MICO</name>
<feature type="transmembrane region" description="Helical" evidence="6">
    <location>
        <begin position="342"/>
        <end position="361"/>
    </location>
</feature>